<dbReference type="InterPro" id="IPR051419">
    <property type="entry name" value="Lys/N-term_MeTrsfase_sf"/>
</dbReference>
<dbReference type="GO" id="GO:0008168">
    <property type="term" value="F:methyltransferase activity"/>
    <property type="evidence" value="ECO:0007669"/>
    <property type="project" value="UniProtKB-KW"/>
</dbReference>
<feature type="domain" description="Methyltransferase" evidence="5">
    <location>
        <begin position="78"/>
        <end position="179"/>
    </location>
</feature>
<dbReference type="Pfam" id="PF13649">
    <property type="entry name" value="Methyltransf_25"/>
    <property type="match status" value="1"/>
</dbReference>
<dbReference type="InterPro" id="IPR041698">
    <property type="entry name" value="Methyltransf_25"/>
</dbReference>
<reference evidence="6 7" key="1">
    <citation type="journal article" date="2013" name="Genome Biol.">
        <title>Genome of Acanthamoeba castellanii highlights extensive lateral gene transfer and early evolution of tyrosine kinase signaling.</title>
        <authorList>
            <person name="Clarke M."/>
            <person name="Lohan A.J."/>
            <person name="Liu B."/>
            <person name="Lagkouvardos I."/>
            <person name="Roy S."/>
            <person name="Zafar N."/>
            <person name="Bertelli C."/>
            <person name="Schilde C."/>
            <person name="Kianianmomeni A."/>
            <person name="Burglin T.R."/>
            <person name="Frech C."/>
            <person name="Turcotte B."/>
            <person name="Kopec K.O."/>
            <person name="Synnott J.M."/>
            <person name="Choo C."/>
            <person name="Paponov I."/>
            <person name="Finkler A."/>
            <person name="Soon Heng Tan C."/>
            <person name="Hutchins A.P."/>
            <person name="Weinmeier T."/>
            <person name="Rattei T."/>
            <person name="Chu J.S."/>
            <person name="Gimenez G."/>
            <person name="Irimia M."/>
            <person name="Rigden D.J."/>
            <person name="Fitzpatrick D.A."/>
            <person name="Lorenzo-Morales J."/>
            <person name="Bateman A."/>
            <person name="Chiu C.H."/>
            <person name="Tang P."/>
            <person name="Hegemann P."/>
            <person name="Fromm H."/>
            <person name="Raoult D."/>
            <person name="Greub G."/>
            <person name="Miranda-Saavedra D."/>
            <person name="Chen N."/>
            <person name="Nash P."/>
            <person name="Ginger M.L."/>
            <person name="Horn M."/>
            <person name="Schaap P."/>
            <person name="Caler L."/>
            <person name="Loftus B."/>
        </authorList>
    </citation>
    <scope>NUCLEOTIDE SEQUENCE [LARGE SCALE GENOMIC DNA]</scope>
    <source>
        <strain evidence="6 7">Neff</strain>
    </source>
</reference>
<dbReference type="Proteomes" id="UP000011083">
    <property type="component" value="Unassembled WGS sequence"/>
</dbReference>
<dbReference type="OMA" id="RSERWHA"/>
<evidence type="ECO:0000313" key="6">
    <source>
        <dbReference type="EMBL" id="ELR19219.1"/>
    </source>
</evidence>
<dbReference type="InterPro" id="IPR029063">
    <property type="entry name" value="SAM-dependent_MTases_sf"/>
</dbReference>
<dbReference type="AlphaFoldDB" id="L8H151"/>
<sequence>MDFGDVEYWERFYRRYLPPAKPPGEGEAALSTGADRGSGGAEQQLLEQDEWYLEASALVPRLLPCLPSLAEEGQLPAVLMLGCGSSRLSELLYEAGYHHITNVDFSPLVIASMQEKTRSACPTLQWLVADVTHMPAIASSSFDVAIDKGTLDAIMSATEWQTSAPAMGAEVHRVLKPGGLWLLCSFGDDRAECVDEQLSELGADADPALNRCEGRSERWHAVRERIALPAHSPEKEAGGGGALEEEEAGAWYLYAFTKLPAGE</sequence>
<accession>L8H151</accession>
<dbReference type="PANTHER" id="PTHR12176">
    <property type="entry name" value="SAM-DEPENDENT METHYLTRANSFERASE SUPERFAMILY PROTEIN"/>
    <property type="match status" value="1"/>
</dbReference>
<dbReference type="CDD" id="cd02440">
    <property type="entry name" value="AdoMet_MTases"/>
    <property type="match status" value="1"/>
</dbReference>
<dbReference type="RefSeq" id="XP_004341304.1">
    <property type="nucleotide sequence ID" value="XM_004341256.1"/>
</dbReference>
<dbReference type="KEGG" id="acan:ACA1_263890"/>
<evidence type="ECO:0000256" key="3">
    <source>
        <dbReference type="ARBA" id="ARBA00022679"/>
    </source>
</evidence>
<name>L8H151_ACACF</name>
<protein>
    <submittedName>
        <fullName evidence="6">Methyltransferase domain containing protein</fullName>
    </submittedName>
</protein>
<evidence type="ECO:0000256" key="1">
    <source>
        <dbReference type="ARBA" id="ARBA00008361"/>
    </source>
</evidence>
<evidence type="ECO:0000256" key="4">
    <source>
        <dbReference type="SAM" id="MobiDB-lite"/>
    </source>
</evidence>
<dbReference type="VEuPathDB" id="AmoebaDB:ACA1_263890"/>
<evidence type="ECO:0000313" key="7">
    <source>
        <dbReference type="Proteomes" id="UP000011083"/>
    </source>
</evidence>
<evidence type="ECO:0000256" key="2">
    <source>
        <dbReference type="ARBA" id="ARBA00022603"/>
    </source>
</evidence>
<dbReference type="EMBL" id="KB007933">
    <property type="protein sequence ID" value="ELR19219.1"/>
    <property type="molecule type" value="Genomic_DNA"/>
</dbReference>
<gene>
    <name evidence="6" type="ORF">ACA1_263890</name>
</gene>
<dbReference type="GO" id="GO:0032259">
    <property type="term" value="P:methylation"/>
    <property type="evidence" value="ECO:0007669"/>
    <property type="project" value="UniProtKB-KW"/>
</dbReference>
<keyword evidence="2 6" id="KW-0489">Methyltransferase</keyword>
<keyword evidence="3 6" id="KW-0808">Transferase</keyword>
<feature type="region of interest" description="Disordered" evidence="4">
    <location>
        <begin position="20"/>
        <end position="41"/>
    </location>
</feature>
<comment type="similarity">
    <text evidence="1">Belongs to the methyltransferase superfamily.</text>
</comment>
<proteinExistence type="inferred from homology"/>
<dbReference type="Gene3D" id="3.40.50.150">
    <property type="entry name" value="Vaccinia Virus protein VP39"/>
    <property type="match status" value="1"/>
</dbReference>
<dbReference type="OrthoDB" id="411785at2759"/>
<organism evidence="6 7">
    <name type="scientific">Acanthamoeba castellanii (strain ATCC 30010 / Neff)</name>
    <dbReference type="NCBI Taxonomy" id="1257118"/>
    <lineage>
        <taxon>Eukaryota</taxon>
        <taxon>Amoebozoa</taxon>
        <taxon>Discosea</taxon>
        <taxon>Longamoebia</taxon>
        <taxon>Centramoebida</taxon>
        <taxon>Acanthamoebidae</taxon>
        <taxon>Acanthamoeba</taxon>
    </lineage>
</organism>
<dbReference type="SUPFAM" id="SSF53335">
    <property type="entry name" value="S-adenosyl-L-methionine-dependent methyltransferases"/>
    <property type="match status" value="1"/>
</dbReference>
<evidence type="ECO:0000259" key="5">
    <source>
        <dbReference type="Pfam" id="PF13649"/>
    </source>
</evidence>
<dbReference type="GeneID" id="14919992"/>
<keyword evidence="7" id="KW-1185">Reference proteome</keyword>